<dbReference type="EMBL" id="MT142847">
    <property type="protein sequence ID" value="QJA89469.1"/>
    <property type="molecule type" value="Genomic_DNA"/>
</dbReference>
<dbReference type="AlphaFoldDB" id="A0A6M3L5D3"/>
<reference evidence="1" key="1">
    <citation type="submission" date="2020-03" db="EMBL/GenBank/DDBJ databases">
        <title>The deep terrestrial virosphere.</title>
        <authorList>
            <person name="Holmfeldt K."/>
            <person name="Nilsson E."/>
            <person name="Simone D."/>
            <person name="Lopez-Fernandez M."/>
            <person name="Wu X."/>
            <person name="de Brujin I."/>
            <person name="Lundin D."/>
            <person name="Andersson A."/>
            <person name="Bertilsson S."/>
            <person name="Dopson M."/>
        </authorList>
    </citation>
    <scope>NUCLEOTIDE SEQUENCE</scope>
    <source>
        <strain evidence="1">MM415B02550</strain>
    </source>
</reference>
<protein>
    <submittedName>
        <fullName evidence="1">Uncharacterized protein</fullName>
    </submittedName>
</protein>
<sequence length="82" mass="9299">MKLLIILREGTVTDVYRAHDEDVDQLIDLHGFEVDESEEEDNHPAVSLVATQWDAGETLIVMHYPVQAGIPLLDLKKEYPNV</sequence>
<proteinExistence type="predicted"/>
<accession>A0A6M3L5D3</accession>
<evidence type="ECO:0000313" key="1">
    <source>
        <dbReference type="EMBL" id="QJA89469.1"/>
    </source>
</evidence>
<name>A0A6M3L5D3_9ZZZZ</name>
<gene>
    <name evidence="1" type="ORF">MM415B02550_0006</name>
</gene>
<organism evidence="1">
    <name type="scientific">viral metagenome</name>
    <dbReference type="NCBI Taxonomy" id="1070528"/>
    <lineage>
        <taxon>unclassified sequences</taxon>
        <taxon>metagenomes</taxon>
        <taxon>organismal metagenomes</taxon>
    </lineage>
</organism>